<sequence>MVRLSRGCRRCRERRVRCDEGRPACRRCVNRSEVCEGYRDTASLIFRHETDKVIEHAQQAAMSSQSQSSSSYGSSSRRRSHSVDASPSSASSARRLLLAPPNLPTHDVLPHASALAPDDAEGVPIDRLHPWLKAPQEQQPPAEDQAVHLFLDKYVLYPCNQTSTPGFLEHLPSMFKEVDNISGRHALRWSVQAAAYADLSKQEDSKQLARKALHCYGMALKALGESLAAPGKQPDDYDLMTVVILDMFETLYKPEERTKGAHGQGMAQILRLRGKDLVYNARGWSLFRLAHHRIQKQQLAYNMPPLPESTEWLNQLNPAEPSARLEGIAHEISETCERARSLLELINVGGFPAPTVVDMILELRALDQAAVRWRQTPHRSFTEVSLQDRPDLRVAAADVTDKIQLHSDLWMAYEWNYHRAARIIFLQQLLKCSYAALEAPDLDDTDRKTLQRTVAECAAMVQWLADEVFATVPQSFGDVDQMGHPHDYKNGAPRCRGIGGYLLLWPIKIAKGPEAATTLEQKARGERVFERIREYTGMKAELGDKSII</sequence>
<protein>
    <recommendedName>
        <fullName evidence="3">Zn(2)-C6 fungal-type domain-containing protein</fullName>
    </recommendedName>
</protein>
<dbReference type="EMBL" id="CAWUHD010000109">
    <property type="protein sequence ID" value="CAK7232142.1"/>
    <property type="molecule type" value="Genomic_DNA"/>
</dbReference>
<dbReference type="PROSITE" id="PS50048">
    <property type="entry name" value="ZN2_CY6_FUNGAL_2"/>
    <property type="match status" value="1"/>
</dbReference>
<comment type="caution">
    <text evidence="4">The sequence shown here is derived from an EMBL/GenBank/DDBJ whole genome shotgun (WGS) entry which is preliminary data.</text>
</comment>
<evidence type="ECO:0000256" key="1">
    <source>
        <dbReference type="ARBA" id="ARBA00023242"/>
    </source>
</evidence>
<feature type="region of interest" description="Disordered" evidence="2">
    <location>
        <begin position="56"/>
        <end position="93"/>
    </location>
</feature>
<dbReference type="InterPro" id="IPR001138">
    <property type="entry name" value="Zn2Cys6_DnaBD"/>
</dbReference>
<dbReference type="PROSITE" id="PS00463">
    <property type="entry name" value="ZN2_CY6_FUNGAL_1"/>
    <property type="match status" value="1"/>
</dbReference>
<feature type="domain" description="Zn(2)-C6 fungal-type" evidence="3">
    <location>
        <begin position="7"/>
        <end position="35"/>
    </location>
</feature>
<dbReference type="SMART" id="SM00066">
    <property type="entry name" value="GAL4"/>
    <property type="match status" value="1"/>
</dbReference>
<evidence type="ECO:0000259" key="3">
    <source>
        <dbReference type="PROSITE" id="PS50048"/>
    </source>
</evidence>
<feature type="compositionally biased region" description="Low complexity" evidence="2">
    <location>
        <begin position="83"/>
        <end position="93"/>
    </location>
</feature>
<evidence type="ECO:0000313" key="4">
    <source>
        <dbReference type="EMBL" id="CAK7232142.1"/>
    </source>
</evidence>
<dbReference type="PANTHER" id="PTHR38791">
    <property type="entry name" value="ZN(II)2CYS6 TRANSCRIPTION FACTOR (EUROFUNG)-RELATED-RELATED"/>
    <property type="match status" value="1"/>
</dbReference>
<accession>A0ABP0CKL0</accession>
<dbReference type="SUPFAM" id="SSF57701">
    <property type="entry name" value="Zn2/Cys6 DNA-binding domain"/>
    <property type="match status" value="1"/>
</dbReference>
<dbReference type="Gene3D" id="4.10.240.10">
    <property type="entry name" value="Zn(2)-C6 fungal-type DNA-binding domain"/>
    <property type="match status" value="1"/>
</dbReference>
<name>A0ABP0CKL0_9PEZI</name>
<evidence type="ECO:0000256" key="2">
    <source>
        <dbReference type="SAM" id="MobiDB-lite"/>
    </source>
</evidence>
<organism evidence="4 5">
    <name type="scientific">Sporothrix eucalyptigena</name>
    <dbReference type="NCBI Taxonomy" id="1812306"/>
    <lineage>
        <taxon>Eukaryota</taxon>
        <taxon>Fungi</taxon>
        <taxon>Dikarya</taxon>
        <taxon>Ascomycota</taxon>
        <taxon>Pezizomycotina</taxon>
        <taxon>Sordariomycetes</taxon>
        <taxon>Sordariomycetidae</taxon>
        <taxon>Ophiostomatales</taxon>
        <taxon>Ophiostomataceae</taxon>
        <taxon>Sporothrix</taxon>
    </lineage>
</organism>
<proteinExistence type="predicted"/>
<dbReference type="InterPro" id="IPR036864">
    <property type="entry name" value="Zn2-C6_fun-type_DNA-bd_sf"/>
</dbReference>
<dbReference type="InterPro" id="IPR053175">
    <property type="entry name" value="DHMBA_Reg_Transcription_Factor"/>
</dbReference>
<keyword evidence="5" id="KW-1185">Reference proteome</keyword>
<dbReference type="Pfam" id="PF00172">
    <property type="entry name" value="Zn_clus"/>
    <property type="match status" value="1"/>
</dbReference>
<keyword evidence="1" id="KW-0539">Nucleus</keyword>
<reference evidence="4 5" key="1">
    <citation type="submission" date="2024-01" db="EMBL/GenBank/DDBJ databases">
        <authorList>
            <person name="Allen C."/>
            <person name="Tagirdzhanova G."/>
        </authorList>
    </citation>
    <scope>NUCLEOTIDE SEQUENCE [LARGE SCALE GENOMIC DNA]</scope>
</reference>
<gene>
    <name evidence="4" type="ORF">SEUCBS140593_008160</name>
</gene>
<dbReference type="Proteomes" id="UP001642482">
    <property type="component" value="Unassembled WGS sequence"/>
</dbReference>
<feature type="compositionally biased region" description="Low complexity" evidence="2">
    <location>
        <begin position="57"/>
        <end position="75"/>
    </location>
</feature>
<evidence type="ECO:0000313" key="5">
    <source>
        <dbReference type="Proteomes" id="UP001642482"/>
    </source>
</evidence>